<evidence type="ECO:0000259" key="3">
    <source>
        <dbReference type="SMART" id="SM01217"/>
    </source>
</evidence>
<dbReference type="InterPro" id="IPR026891">
    <property type="entry name" value="Fn3-like"/>
</dbReference>
<dbReference type="SMART" id="SM01217">
    <property type="entry name" value="Fn3_like"/>
    <property type="match status" value="1"/>
</dbReference>
<dbReference type="Proteomes" id="UP001597212">
    <property type="component" value="Unassembled WGS sequence"/>
</dbReference>
<dbReference type="PANTHER" id="PTHR42715">
    <property type="entry name" value="BETA-GLUCOSIDASE"/>
    <property type="match status" value="1"/>
</dbReference>
<dbReference type="SUPFAM" id="SSF52279">
    <property type="entry name" value="Beta-D-glucan exohydrolase, C-terminal domain"/>
    <property type="match status" value="1"/>
</dbReference>
<proteinExistence type="inferred from homology"/>
<evidence type="ECO:0000256" key="1">
    <source>
        <dbReference type="ARBA" id="ARBA00005336"/>
    </source>
</evidence>
<dbReference type="Pfam" id="PF00933">
    <property type="entry name" value="Glyco_hydro_3"/>
    <property type="match status" value="1"/>
</dbReference>
<keyword evidence="2 4" id="KW-0378">Hydrolase</keyword>
<dbReference type="InterPro" id="IPR036962">
    <property type="entry name" value="Glyco_hydro_3_N_sf"/>
</dbReference>
<name>A0ABW4CUB2_9LACO</name>
<accession>A0ABW4CUB2</accession>
<dbReference type="Pfam" id="PF14310">
    <property type="entry name" value="Fn3-like"/>
    <property type="match status" value="1"/>
</dbReference>
<dbReference type="Pfam" id="PF01915">
    <property type="entry name" value="Glyco_hydro_3_C"/>
    <property type="match status" value="1"/>
</dbReference>
<dbReference type="PRINTS" id="PR00133">
    <property type="entry name" value="GLHYDRLASE3"/>
</dbReference>
<dbReference type="Gene3D" id="3.40.50.1700">
    <property type="entry name" value="Glycoside hydrolase family 3 C-terminal domain"/>
    <property type="match status" value="2"/>
</dbReference>
<dbReference type="InterPro" id="IPR036881">
    <property type="entry name" value="Glyco_hydro_3_C_sf"/>
</dbReference>
<dbReference type="InterPro" id="IPR017853">
    <property type="entry name" value="GH"/>
</dbReference>
<dbReference type="SUPFAM" id="SSF51445">
    <property type="entry name" value="(Trans)glycosidases"/>
    <property type="match status" value="1"/>
</dbReference>
<organism evidence="4 5">
    <name type="scientific">Lacticaseibacillus hegangensis</name>
    <dbReference type="NCBI Taxonomy" id="2486010"/>
    <lineage>
        <taxon>Bacteria</taxon>
        <taxon>Bacillati</taxon>
        <taxon>Bacillota</taxon>
        <taxon>Bacilli</taxon>
        <taxon>Lactobacillales</taxon>
        <taxon>Lactobacillaceae</taxon>
        <taxon>Lacticaseibacillus</taxon>
    </lineage>
</organism>
<dbReference type="InterPro" id="IPR002772">
    <property type="entry name" value="Glyco_hydro_3_C"/>
</dbReference>
<dbReference type="InterPro" id="IPR013783">
    <property type="entry name" value="Ig-like_fold"/>
</dbReference>
<protein>
    <submittedName>
        <fullName evidence="4">Glycoside hydrolase family 3 C-terminal domain-containing protein</fullName>
    </submittedName>
</protein>
<dbReference type="InterPro" id="IPR001764">
    <property type="entry name" value="Glyco_hydro_3_N"/>
</dbReference>
<comment type="caution">
    <text evidence="4">The sequence shown here is derived from an EMBL/GenBank/DDBJ whole genome shotgun (WGS) entry which is preliminary data.</text>
</comment>
<dbReference type="EMBL" id="JBHTOK010000003">
    <property type="protein sequence ID" value="MFD1439878.1"/>
    <property type="molecule type" value="Genomic_DNA"/>
</dbReference>
<dbReference type="InterPro" id="IPR050288">
    <property type="entry name" value="Cellulose_deg_GH3"/>
</dbReference>
<evidence type="ECO:0000313" key="4">
    <source>
        <dbReference type="EMBL" id="MFD1439878.1"/>
    </source>
</evidence>
<dbReference type="GO" id="GO:0016787">
    <property type="term" value="F:hydrolase activity"/>
    <property type="evidence" value="ECO:0007669"/>
    <property type="project" value="UniProtKB-KW"/>
</dbReference>
<reference evidence="5" key="1">
    <citation type="journal article" date="2019" name="Int. J. Syst. Evol. Microbiol.">
        <title>The Global Catalogue of Microorganisms (GCM) 10K type strain sequencing project: providing services to taxonomists for standard genome sequencing and annotation.</title>
        <authorList>
            <consortium name="The Broad Institute Genomics Platform"/>
            <consortium name="The Broad Institute Genome Sequencing Center for Infectious Disease"/>
            <person name="Wu L."/>
            <person name="Ma J."/>
        </authorList>
    </citation>
    <scope>NUCLEOTIDE SEQUENCE [LARGE SCALE GENOMIC DNA]</scope>
    <source>
        <strain evidence="5">CCM 8912</strain>
    </source>
</reference>
<dbReference type="Gene3D" id="2.60.40.10">
    <property type="entry name" value="Immunoglobulins"/>
    <property type="match status" value="1"/>
</dbReference>
<feature type="domain" description="Fibronectin type III-like" evidence="3">
    <location>
        <begin position="583"/>
        <end position="653"/>
    </location>
</feature>
<comment type="similarity">
    <text evidence="1">Belongs to the glycosyl hydrolase 3 family.</text>
</comment>
<dbReference type="RefSeq" id="WP_125755216.1">
    <property type="nucleotide sequence ID" value="NZ_JBHTOK010000003.1"/>
</dbReference>
<dbReference type="Gene3D" id="3.20.20.300">
    <property type="entry name" value="Glycoside hydrolase, family 3, N-terminal domain"/>
    <property type="match status" value="2"/>
</dbReference>
<evidence type="ECO:0000256" key="2">
    <source>
        <dbReference type="ARBA" id="ARBA00022801"/>
    </source>
</evidence>
<keyword evidence="5" id="KW-1185">Reference proteome</keyword>
<gene>
    <name evidence="4" type="ORF">ACFQ5K_00535</name>
</gene>
<dbReference type="PANTHER" id="PTHR42715:SF10">
    <property type="entry name" value="BETA-GLUCOSIDASE"/>
    <property type="match status" value="1"/>
</dbReference>
<sequence>MTITIGSGATRRDLSDQDAIKLTSGRDFWSSESVAGIPAIRMSDGPHGLRYQAQAADHLGINEAVPATAFPTASASASSWDPALLVKMGQAIAEEARSMNVDVVLGPGVNIKRNPLGGRNFEFFSEDPLLTGVLATAWISGLQSKGVGASLKHFAGNSQETDRLRSDSLIDATALHELYLEAFRLAVTQGQPETVMIAYNLLNGTYMSDHEYLLNTVLRGQWGFKGAVVTDWGALNDKVASLNAGTDLEMPSSGHLFDKPALAALKTGALDRARLTRAVANIAAIADRKRPAFTGDRTALLQSHVALAQQIEENSAVLMKNDGTLPLQPGRKLAVIGALADETRIQGAGSSHITTPQSTSILSGLKAAGHAYTYAPGYALDGQADEKLVKAATAAAKKAEDVIVVLGLPATAEAEGTDRTTMALPADQAALLHAVAAVNPNVVVLLVAGSVVTTDWAKDAKAVLNLFLGGEAVGTAAERLLFGAVSPSGKLAETYPLRYEDVPSSVLYGKTPLSVPYAESLYVGYRYYDKARQPVAYPFGFGLSYTTFAMSNARLNADHLGKTDQPLTVTVDVKNTGTMRGAEVVQAYVSEDDQDQLVPKQALAAFQKVWLDPGEQQRVTLTLPQRTFCRWDEGRQQFTLAGGAWHVCVGNNSRNMITQLPLTVDAPAFRVEAPAWYRQPVGLPNVADFTALSGLTPAPVRAPQPGDFTRLSVPRDLAKYSRVARLVATVVIANMQKNDGTPKDSPEGQFLATIVWDTPLVRLAQQSGGSLKLWMVDLLVALANHGKKAPRR</sequence>
<evidence type="ECO:0000313" key="5">
    <source>
        <dbReference type="Proteomes" id="UP001597212"/>
    </source>
</evidence>